<keyword evidence="1" id="KW-0812">Transmembrane</keyword>
<name>M3V9I4_GORML</name>
<reference evidence="2 3" key="1">
    <citation type="submission" date="2013-02" db="EMBL/GenBank/DDBJ databases">
        <title>Whole genome shotgun sequence of Gordonia malaquae NBRC 108250.</title>
        <authorList>
            <person name="Yoshida I."/>
            <person name="Hosoyama A."/>
            <person name="Tsuchikane K."/>
            <person name="Ando Y."/>
            <person name="Baba S."/>
            <person name="Ohji S."/>
            <person name="Hamada M."/>
            <person name="Tamura T."/>
            <person name="Yamazoe A."/>
            <person name="Yamazaki S."/>
            <person name="Fujita N."/>
        </authorList>
    </citation>
    <scope>NUCLEOTIDE SEQUENCE [LARGE SCALE GENOMIC DNA]</scope>
    <source>
        <strain evidence="2 3">NBRC 108250</strain>
    </source>
</reference>
<dbReference type="EMBL" id="BAOP01000001">
    <property type="protein sequence ID" value="GAC77968.1"/>
    <property type="molecule type" value="Genomic_DNA"/>
</dbReference>
<dbReference type="STRING" id="410332.SAMN04488550_3356"/>
<feature type="transmembrane region" description="Helical" evidence="1">
    <location>
        <begin position="12"/>
        <end position="30"/>
    </location>
</feature>
<evidence type="ECO:0000313" key="3">
    <source>
        <dbReference type="Proteomes" id="UP000035009"/>
    </source>
</evidence>
<dbReference type="Proteomes" id="UP000035009">
    <property type="component" value="Unassembled WGS sequence"/>
</dbReference>
<evidence type="ECO:0000313" key="2">
    <source>
        <dbReference type="EMBL" id="GAC77968.1"/>
    </source>
</evidence>
<keyword evidence="3" id="KW-1185">Reference proteome</keyword>
<organism evidence="2 3">
    <name type="scientific">Gordonia malaquae NBRC 108250</name>
    <dbReference type="NCBI Taxonomy" id="1223542"/>
    <lineage>
        <taxon>Bacteria</taxon>
        <taxon>Bacillati</taxon>
        <taxon>Actinomycetota</taxon>
        <taxon>Actinomycetes</taxon>
        <taxon>Mycobacteriales</taxon>
        <taxon>Gordoniaceae</taxon>
        <taxon>Gordonia</taxon>
    </lineage>
</organism>
<dbReference type="OrthoDB" id="9985093at2"/>
<sequence>MGVISWGRQHRWFVTATLAIIGVLVAVVVLDDGPQPRGSRASDSAGDWTRPPAELFAGPGRLVAASDSRWMLAAGSGIAYRYSINDASGRTVGTDFDGNFDACARTRSGVLGCQIGGGFYAVDLESAARVHLTDVPASPGGIGPTALADGWVVGQYGDQRVVSANGDEKWRVPADENVVDDLTSPREKVAPLVVTYLPSTNHRRVRDADSGEVVADCECAVTLLADGFATERSNGVTTVHAADGSTVETLSAGVRVIGGGPETLFAEPFGQVDAGPSRYRVRTDGGSAVWEGDSTNGPPRVCGDWLLTPEGAVSTSTGARLSGAGQSSYDCLGSGTDWVALPDVVLASDGRSWRPVNGLLDLVDGMLVNTVSNTSGGARAVVVYSPTEPAAPAIPEWTPKSDFTAHLTFTFASAGASNERTQITRVRYSATDGRWTVGADGVTQVGKSSVRTPAQETFILSESGDVIGTTGGGAATGPPCGPFVVTLDDTARVVVARNDGRPVDVGAQFDPNHVVAAGATCVGYSDRYLAFALTGTTGITLLPLVGDVRPLVLPGATGFASGRPFAVTEQPSTITVYPEIP</sequence>
<comment type="caution">
    <text evidence="2">The sequence shown here is derived from an EMBL/GenBank/DDBJ whole genome shotgun (WGS) entry which is preliminary data.</text>
</comment>
<gene>
    <name evidence="2" type="ORF">GM1_001_00930</name>
</gene>
<accession>M3V9I4</accession>
<dbReference type="RefSeq" id="WP_008375762.1">
    <property type="nucleotide sequence ID" value="NZ_BAOP01000001.1"/>
</dbReference>
<keyword evidence="1" id="KW-1133">Transmembrane helix</keyword>
<evidence type="ECO:0000256" key="1">
    <source>
        <dbReference type="SAM" id="Phobius"/>
    </source>
</evidence>
<keyword evidence="1" id="KW-0472">Membrane</keyword>
<proteinExistence type="predicted"/>
<protein>
    <submittedName>
        <fullName evidence="2">Uncharacterized protein</fullName>
    </submittedName>
</protein>
<dbReference type="AlphaFoldDB" id="M3V9I4"/>